<keyword evidence="2" id="KW-0472">Membrane</keyword>
<evidence type="ECO:0000313" key="3">
    <source>
        <dbReference type="EMBL" id="KKM74926.1"/>
    </source>
</evidence>
<name>A0A0F9KJM1_9ZZZZ</name>
<accession>A0A0F9KJM1</accession>
<organism evidence="3">
    <name type="scientific">marine sediment metagenome</name>
    <dbReference type="NCBI Taxonomy" id="412755"/>
    <lineage>
        <taxon>unclassified sequences</taxon>
        <taxon>metagenomes</taxon>
        <taxon>ecological metagenomes</taxon>
    </lineage>
</organism>
<keyword evidence="2" id="KW-0812">Transmembrane</keyword>
<keyword evidence="2" id="KW-1133">Transmembrane helix</keyword>
<comment type="caution">
    <text evidence="3">The sequence shown here is derived from an EMBL/GenBank/DDBJ whole genome shotgun (WGS) entry which is preliminary data.</text>
</comment>
<gene>
    <name evidence="3" type="ORF">LCGC14_1395430</name>
</gene>
<keyword evidence="1" id="KW-0175">Coiled coil</keyword>
<dbReference type="EMBL" id="LAZR01009061">
    <property type="protein sequence ID" value="KKM74926.1"/>
    <property type="molecule type" value="Genomic_DNA"/>
</dbReference>
<proteinExistence type="predicted"/>
<evidence type="ECO:0000256" key="1">
    <source>
        <dbReference type="SAM" id="Coils"/>
    </source>
</evidence>
<dbReference type="AlphaFoldDB" id="A0A0F9KJM1"/>
<reference evidence="3" key="1">
    <citation type="journal article" date="2015" name="Nature">
        <title>Complex archaea that bridge the gap between prokaryotes and eukaryotes.</title>
        <authorList>
            <person name="Spang A."/>
            <person name="Saw J.H."/>
            <person name="Jorgensen S.L."/>
            <person name="Zaremba-Niedzwiedzka K."/>
            <person name="Martijn J."/>
            <person name="Lind A.E."/>
            <person name="van Eijk R."/>
            <person name="Schleper C."/>
            <person name="Guy L."/>
            <person name="Ettema T.J."/>
        </authorList>
    </citation>
    <scope>NUCLEOTIDE SEQUENCE</scope>
</reference>
<dbReference type="Pfam" id="PF20567">
    <property type="entry name" value="DUF6776"/>
    <property type="match status" value="1"/>
</dbReference>
<protein>
    <submittedName>
        <fullName evidence="3">Uncharacterized protein</fullName>
    </submittedName>
</protein>
<evidence type="ECO:0000256" key="2">
    <source>
        <dbReference type="SAM" id="Phobius"/>
    </source>
</evidence>
<feature type="transmembrane region" description="Helical" evidence="2">
    <location>
        <begin position="15"/>
        <end position="36"/>
    </location>
</feature>
<sequence length="233" mass="26656">MSSLDKYVIHQAKPFRLVILILIAIAITAASVWYYLKEDSTGLQENLIFLENNLNLSRQNTQQLSDESLDLREQNKQLNDTTSIQLQEINIQQATVVQLQQQIVDLQDQVMTLNKELMFYQNITQGATSTELQIRELHLTADAEQADLIHYRLVITQGKNIAKPVTGSVVITIDKDQKALTKQPLNLRYVQLIEGRLNIADSRHIKSITVTIMQDKKPKLSRTFDWQLTSTNP</sequence>
<dbReference type="InterPro" id="IPR046703">
    <property type="entry name" value="DUF6776"/>
</dbReference>
<feature type="coiled-coil region" evidence="1">
    <location>
        <begin position="47"/>
        <end position="123"/>
    </location>
</feature>